<evidence type="ECO:0000313" key="1">
    <source>
        <dbReference type="EMBL" id="SPD15120.1"/>
    </source>
</evidence>
<evidence type="ECO:0000313" key="2">
    <source>
        <dbReference type="EMBL" id="SPD25935.1"/>
    </source>
</evidence>
<gene>
    <name evidence="1" type="ORF">FSB_LOCUS43002</name>
    <name evidence="2" type="ORF">FSB_LOCUS53817</name>
</gene>
<proteinExistence type="predicted"/>
<dbReference type="EMBL" id="OIVN01006137">
    <property type="protein sequence ID" value="SPD25935.1"/>
    <property type="molecule type" value="Genomic_DNA"/>
</dbReference>
<name>A0A2N9HTL6_FAGSY</name>
<protein>
    <submittedName>
        <fullName evidence="1">Uncharacterized protein</fullName>
    </submittedName>
</protein>
<dbReference type="EMBL" id="OIVN01004042">
    <property type="protein sequence ID" value="SPD15120.1"/>
    <property type="molecule type" value="Genomic_DNA"/>
</dbReference>
<dbReference type="AlphaFoldDB" id="A0A2N9HTL6"/>
<organism evidence="1">
    <name type="scientific">Fagus sylvatica</name>
    <name type="common">Beechnut</name>
    <dbReference type="NCBI Taxonomy" id="28930"/>
    <lineage>
        <taxon>Eukaryota</taxon>
        <taxon>Viridiplantae</taxon>
        <taxon>Streptophyta</taxon>
        <taxon>Embryophyta</taxon>
        <taxon>Tracheophyta</taxon>
        <taxon>Spermatophyta</taxon>
        <taxon>Magnoliopsida</taxon>
        <taxon>eudicotyledons</taxon>
        <taxon>Gunneridae</taxon>
        <taxon>Pentapetalae</taxon>
        <taxon>rosids</taxon>
        <taxon>fabids</taxon>
        <taxon>Fagales</taxon>
        <taxon>Fagaceae</taxon>
        <taxon>Fagus</taxon>
    </lineage>
</organism>
<reference evidence="1" key="1">
    <citation type="submission" date="2018-02" db="EMBL/GenBank/DDBJ databases">
        <authorList>
            <person name="Cohen D.B."/>
            <person name="Kent A.D."/>
        </authorList>
    </citation>
    <scope>NUCLEOTIDE SEQUENCE</scope>
</reference>
<sequence length="87" mass="9657">MDRRTRGRVGSSKEARLRSEFGVDEVSCDRNLGWTRSAAIGIWGGRGQLRSEFGVDEVSSDDEDDEGVICSVFGDFWVKCGFVGLMF</sequence>
<accession>A0A2N9HTL6</accession>